<dbReference type="EMBL" id="CP091092">
    <property type="protein sequence ID" value="WFN36776.1"/>
    <property type="molecule type" value="Genomic_DNA"/>
</dbReference>
<dbReference type="PANTHER" id="PTHR43861:SF1">
    <property type="entry name" value="TRANS-ACONITATE 2-METHYLTRANSFERASE"/>
    <property type="match status" value="1"/>
</dbReference>
<organism evidence="3 4">
    <name type="scientific">Methanomicrobium antiquum</name>
    <dbReference type="NCBI Taxonomy" id="487686"/>
    <lineage>
        <taxon>Archaea</taxon>
        <taxon>Methanobacteriati</taxon>
        <taxon>Methanobacteriota</taxon>
        <taxon>Stenosarchaea group</taxon>
        <taxon>Methanomicrobia</taxon>
        <taxon>Methanomicrobiales</taxon>
        <taxon>Methanomicrobiaceae</taxon>
        <taxon>Methanomicrobium</taxon>
    </lineage>
</organism>
<dbReference type="GeneID" id="79951069"/>
<dbReference type="PANTHER" id="PTHR43861">
    <property type="entry name" value="TRANS-ACONITATE 2-METHYLTRANSFERASE-RELATED"/>
    <property type="match status" value="1"/>
</dbReference>
<dbReference type="GO" id="GO:0008757">
    <property type="term" value="F:S-adenosylmethionine-dependent methyltransferase activity"/>
    <property type="evidence" value="ECO:0007669"/>
    <property type="project" value="InterPro"/>
</dbReference>
<keyword evidence="3" id="KW-0808">Transferase</keyword>
<dbReference type="Pfam" id="PF08241">
    <property type="entry name" value="Methyltransf_11"/>
    <property type="match status" value="1"/>
</dbReference>
<accession>A0AAF0JMU1</accession>
<reference evidence="3" key="1">
    <citation type="submission" date="2022-01" db="EMBL/GenBank/DDBJ databases">
        <title>Complete genome of Methanomicrobium antiquum DSM 21220.</title>
        <authorList>
            <person name="Chen S.-C."/>
            <person name="You Y.-T."/>
            <person name="Zhou Y.-Z."/>
            <person name="Lai M.-C."/>
        </authorList>
    </citation>
    <scope>NUCLEOTIDE SEQUENCE</scope>
    <source>
        <strain evidence="3">DSM 21220</strain>
    </source>
</reference>
<evidence type="ECO:0000256" key="1">
    <source>
        <dbReference type="SAM" id="Coils"/>
    </source>
</evidence>
<dbReference type="Gene3D" id="3.40.50.150">
    <property type="entry name" value="Vaccinia Virus protein VP39"/>
    <property type="match status" value="1"/>
</dbReference>
<dbReference type="CDD" id="cd02440">
    <property type="entry name" value="AdoMet_MTases"/>
    <property type="match status" value="1"/>
</dbReference>
<name>A0AAF0JMU1_9EURY</name>
<proteinExistence type="predicted"/>
<dbReference type="GO" id="GO:0032259">
    <property type="term" value="P:methylation"/>
    <property type="evidence" value="ECO:0007669"/>
    <property type="project" value="UniProtKB-KW"/>
</dbReference>
<dbReference type="KEGG" id="manq:L1994_11670"/>
<keyword evidence="4" id="KW-1185">Reference proteome</keyword>
<dbReference type="Proteomes" id="UP001218895">
    <property type="component" value="Chromosome"/>
</dbReference>
<keyword evidence="3" id="KW-0489">Methyltransferase</keyword>
<evidence type="ECO:0000259" key="2">
    <source>
        <dbReference type="Pfam" id="PF08241"/>
    </source>
</evidence>
<gene>
    <name evidence="3" type="ORF">L1994_11670</name>
</gene>
<evidence type="ECO:0000313" key="3">
    <source>
        <dbReference type="EMBL" id="WFN36776.1"/>
    </source>
</evidence>
<dbReference type="RefSeq" id="WP_278099612.1">
    <property type="nucleotide sequence ID" value="NZ_CP091092.1"/>
</dbReference>
<dbReference type="InterPro" id="IPR013216">
    <property type="entry name" value="Methyltransf_11"/>
</dbReference>
<dbReference type="AlphaFoldDB" id="A0AAF0JMU1"/>
<keyword evidence="1" id="KW-0175">Coiled coil</keyword>
<feature type="domain" description="Methyltransferase type 11" evidence="2">
    <location>
        <begin position="131"/>
        <end position="224"/>
    </location>
</feature>
<evidence type="ECO:0000313" key="4">
    <source>
        <dbReference type="Proteomes" id="UP001218895"/>
    </source>
</evidence>
<sequence>MVDTESRLKTIESRIIANEQFMVDTESRLKTIESRIIANEQFMVDTESRLKSMDLKVDSLETQIIKLMADINLLNNLIIPDISIENSEFNIPVTDSFDYSNFEDMFRGSEQLIKKRQKIYLPLFKEKKIIVDLGSGRGEFLEILKEYGLDGMGVDFDDKMVTRCQKKGLNVKFGDIIEYLEGCLDESIDGIFSSQVIEHLTFEKMDRLIRIAFRKLKTDGIFVIETINPYNLLAFRLFYLDPSHQKPIFPEIVRFICCSSGFGHVKIRYLSEDIDLNDDSAVDSLNKWVNGDYAIIAKKGV</sequence>
<dbReference type="SUPFAM" id="SSF53335">
    <property type="entry name" value="S-adenosyl-L-methionine-dependent methyltransferases"/>
    <property type="match status" value="1"/>
</dbReference>
<dbReference type="Gene3D" id="1.20.5.340">
    <property type="match status" value="1"/>
</dbReference>
<feature type="coiled-coil region" evidence="1">
    <location>
        <begin position="43"/>
        <end position="77"/>
    </location>
</feature>
<dbReference type="InterPro" id="IPR029063">
    <property type="entry name" value="SAM-dependent_MTases_sf"/>
</dbReference>
<protein>
    <submittedName>
        <fullName evidence="3">Class I SAM-dependent methyltransferase</fullName>
    </submittedName>
</protein>